<gene>
    <name evidence="4" type="ORF">S100892_01334</name>
</gene>
<evidence type="ECO:0000256" key="2">
    <source>
        <dbReference type="ARBA" id="ARBA00023163"/>
    </source>
</evidence>
<sequence length="105" mass="12309">MTFKERQALRKQATIELNLGNIGEYEKLMRKAREANPDYETPLEKFWGSNNVKVVKRRKMVKELVEAGWDKKEIIERCGATDTTIRKDIRILKEIGTIKDKQEIS</sequence>
<dbReference type="AlphaFoldDB" id="A0A1Y0VUU3"/>
<evidence type="ECO:0000256" key="1">
    <source>
        <dbReference type="ARBA" id="ARBA00023015"/>
    </source>
</evidence>
<dbReference type="Proteomes" id="UP000196118">
    <property type="component" value="Chromosome"/>
</dbReference>
<evidence type="ECO:0000313" key="4">
    <source>
        <dbReference type="EMBL" id="ARW19906.1"/>
    </source>
</evidence>
<accession>A0A1Y0VUU3</accession>
<evidence type="ECO:0000313" key="5">
    <source>
        <dbReference type="Proteomes" id="UP000196118"/>
    </source>
</evidence>
<name>A0A1Y0VUU3_PEDPE</name>
<organism evidence="4 5">
    <name type="scientific">Pediococcus pentosaceus</name>
    <dbReference type="NCBI Taxonomy" id="1255"/>
    <lineage>
        <taxon>Bacteria</taxon>
        <taxon>Bacillati</taxon>
        <taxon>Bacillota</taxon>
        <taxon>Bacilli</taxon>
        <taxon>Lactobacillales</taxon>
        <taxon>Lactobacillaceae</taxon>
        <taxon>Pediococcus</taxon>
    </lineage>
</organism>
<protein>
    <recommendedName>
        <fullName evidence="3">HTH deoR-type domain-containing protein</fullName>
    </recommendedName>
</protein>
<proteinExistence type="predicted"/>
<dbReference type="GO" id="GO:0003700">
    <property type="term" value="F:DNA-binding transcription factor activity"/>
    <property type="evidence" value="ECO:0007669"/>
    <property type="project" value="InterPro"/>
</dbReference>
<keyword evidence="1" id="KW-0805">Transcription regulation</keyword>
<feature type="domain" description="HTH deoR-type" evidence="3">
    <location>
        <begin position="72"/>
        <end position="98"/>
    </location>
</feature>
<dbReference type="Pfam" id="PF08220">
    <property type="entry name" value="HTH_DeoR"/>
    <property type="match status" value="1"/>
</dbReference>
<keyword evidence="2" id="KW-0804">Transcription</keyword>
<dbReference type="InterPro" id="IPR001034">
    <property type="entry name" value="DeoR_HTH"/>
</dbReference>
<evidence type="ECO:0000259" key="3">
    <source>
        <dbReference type="Pfam" id="PF08220"/>
    </source>
</evidence>
<reference evidence="4 5" key="1">
    <citation type="submission" date="2017-05" db="EMBL/GenBank/DDBJ databases">
        <title>Genome sequence of Pediococcus pentosaceus strain SRCM100892.</title>
        <authorList>
            <person name="Cho S.H."/>
        </authorList>
    </citation>
    <scope>NUCLEOTIDE SEQUENCE [LARGE SCALE GENOMIC DNA]</scope>
    <source>
        <strain evidence="4 5">SRCM100892</strain>
    </source>
</reference>
<dbReference type="EMBL" id="CP021474">
    <property type="protein sequence ID" value="ARW19906.1"/>
    <property type="molecule type" value="Genomic_DNA"/>
</dbReference>